<name>A0A2U2DQX6_9HYPH</name>
<dbReference type="Proteomes" id="UP000245252">
    <property type="component" value="Unassembled WGS sequence"/>
</dbReference>
<dbReference type="EMBL" id="QFBC01000005">
    <property type="protein sequence ID" value="PWE55672.1"/>
    <property type="molecule type" value="Genomic_DNA"/>
</dbReference>
<comment type="caution">
    <text evidence="3">The sequence shown here is derived from an EMBL/GenBank/DDBJ whole genome shotgun (WGS) entry which is preliminary data.</text>
</comment>
<protein>
    <submittedName>
        <fullName evidence="3">Uncharacterized protein</fullName>
    </submittedName>
</protein>
<reference evidence="3 4" key="1">
    <citation type="submission" date="2018-05" db="EMBL/GenBank/DDBJ databases">
        <title>The draft genome of strain NS-104.</title>
        <authorList>
            <person name="Hang P."/>
            <person name="Jiang J."/>
        </authorList>
    </citation>
    <scope>NUCLEOTIDE SEQUENCE [LARGE SCALE GENOMIC DNA]</scope>
    <source>
        <strain evidence="3 4">NS-104</strain>
    </source>
</reference>
<dbReference type="OrthoDB" id="7917233at2"/>
<keyword evidence="4" id="KW-1185">Reference proteome</keyword>
<dbReference type="AlphaFoldDB" id="A0A2U2DQX6"/>
<gene>
    <name evidence="3" type="ORF">DEM27_13390</name>
</gene>
<evidence type="ECO:0000313" key="3">
    <source>
        <dbReference type="EMBL" id="PWE55672.1"/>
    </source>
</evidence>
<feature type="compositionally biased region" description="Low complexity" evidence="1">
    <location>
        <begin position="70"/>
        <end position="80"/>
    </location>
</feature>
<evidence type="ECO:0000313" key="4">
    <source>
        <dbReference type="Proteomes" id="UP000245252"/>
    </source>
</evidence>
<evidence type="ECO:0000256" key="1">
    <source>
        <dbReference type="SAM" id="MobiDB-lite"/>
    </source>
</evidence>
<feature type="compositionally biased region" description="Polar residues" evidence="1">
    <location>
        <begin position="81"/>
        <end position="105"/>
    </location>
</feature>
<sequence>MAQYIDERGDVVSTAQTNRREELTPVEARQGLLGRPVLMVLIGGLILAFLAWGGAEMWGGSQDRDSAAPTTTTTSTTDNTVANQPSGSGTFDNNTPAGEPQQTVPTDRDPTPESSTGGASQQVTPDGTQQ</sequence>
<keyword evidence="2" id="KW-1133">Transmembrane helix</keyword>
<evidence type="ECO:0000256" key="2">
    <source>
        <dbReference type="SAM" id="Phobius"/>
    </source>
</evidence>
<organism evidence="3 4">
    <name type="scientific">Metarhizobium album</name>
    <dbReference type="NCBI Taxonomy" id="2182425"/>
    <lineage>
        <taxon>Bacteria</taxon>
        <taxon>Pseudomonadati</taxon>
        <taxon>Pseudomonadota</taxon>
        <taxon>Alphaproteobacteria</taxon>
        <taxon>Hyphomicrobiales</taxon>
        <taxon>Rhizobiaceae</taxon>
        <taxon>Metarhizobium</taxon>
    </lineage>
</organism>
<accession>A0A2U2DQX6</accession>
<feature type="transmembrane region" description="Helical" evidence="2">
    <location>
        <begin position="37"/>
        <end position="55"/>
    </location>
</feature>
<keyword evidence="2" id="KW-0812">Transmembrane</keyword>
<dbReference type="RefSeq" id="WP_109458749.1">
    <property type="nucleotide sequence ID" value="NZ_QFBC01000005.1"/>
</dbReference>
<feature type="compositionally biased region" description="Polar residues" evidence="1">
    <location>
        <begin position="112"/>
        <end position="130"/>
    </location>
</feature>
<keyword evidence="2" id="KW-0472">Membrane</keyword>
<feature type="region of interest" description="Disordered" evidence="1">
    <location>
        <begin position="57"/>
        <end position="130"/>
    </location>
</feature>
<proteinExistence type="predicted"/>